<sequence>MSEAAHRAGARQWVGLAVLSLPALVIALDFTVLHLAVPHLSTDLRPTSTQVLWIVDIYGFMIAGLLVAMGTLGDRIGRRRLLLAGAFAFGAASVLAALSTSVQVLILARALLGITGATLLPSTLSLISNMFRDPVQRRFAIAVWSANFMLGGAIGPLVGGALLETFWWGSVFLPAVPVMLVLLLLGPLVVPEYRSPDAGRPDPASVVLAIASILPVVYGIKEVARDGPAAAPLLSAAAGALLGWAFVRRQRRLADPLLDLELFSHRGFSVSLGAQTTGLFVLGAVQFFVMQYLQLVLGLSPLEAGLWTVPAMVAGVAANLLVPLLSRRTRPVHVITGAFALGVVGLLLIAAAGPSGLAPTVAGFTLLNLALNPAMVLTYDMIISSAPPERAGTASGTAETGNELGIALGVAIAGSLGAAVYRRQVTGAALPADTPPEAVEAARDTLGGAVAAARELAGPSGGELLTVAREAFVQGMRVSTIALAVLLGAVTLTAAALLRNAGTTAPTHPGGDAHDRHDDENQTRA</sequence>
<feature type="transmembrane region" description="Helical" evidence="8">
    <location>
        <begin position="49"/>
        <end position="69"/>
    </location>
</feature>
<dbReference type="PANTHER" id="PTHR42718:SF47">
    <property type="entry name" value="METHYL VIOLOGEN RESISTANCE PROTEIN SMVA"/>
    <property type="match status" value="1"/>
</dbReference>
<feature type="transmembrane region" description="Helical" evidence="8">
    <location>
        <begin position="139"/>
        <end position="159"/>
    </location>
</feature>
<evidence type="ECO:0000259" key="9">
    <source>
        <dbReference type="PROSITE" id="PS50850"/>
    </source>
</evidence>
<feature type="transmembrane region" description="Helical" evidence="8">
    <location>
        <begin position="202"/>
        <end position="221"/>
    </location>
</feature>
<evidence type="ECO:0000313" key="10">
    <source>
        <dbReference type="EMBL" id="OOC53975.1"/>
    </source>
</evidence>
<feature type="transmembrane region" description="Helical" evidence="8">
    <location>
        <begin position="305"/>
        <end position="325"/>
    </location>
</feature>
<dbReference type="EMBL" id="MCOK01000001">
    <property type="protein sequence ID" value="OOC53975.1"/>
    <property type="molecule type" value="Genomic_DNA"/>
</dbReference>
<dbReference type="InterPro" id="IPR020846">
    <property type="entry name" value="MFS_dom"/>
</dbReference>
<dbReference type="GO" id="GO:0022857">
    <property type="term" value="F:transmembrane transporter activity"/>
    <property type="evidence" value="ECO:0007669"/>
    <property type="project" value="InterPro"/>
</dbReference>
<feature type="transmembrane region" description="Helical" evidence="8">
    <location>
        <begin position="106"/>
        <end position="127"/>
    </location>
</feature>
<evidence type="ECO:0000256" key="2">
    <source>
        <dbReference type="ARBA" id="ARBA00022448"/>
    </source>
</evidence>
<evidence type="ECO:0000256" key="5">
    <source>
        <dbReference type="ARBA" id="ARBA00022989"/>
    </source>
</evidence>
<gene>
    <name evidence="10" type="ORF">NOSIN_09300</name>
</gene>
<dbReference type="PROSITE" id="PS50850">
    <property type="entry name" value="MFS"/>
    <property type="match status" value="1"/>
</dbReference>
<keyword evidence="4 8" id="KW-0812">Transmembrane</keyword>
<dbReference type="Gene3D" id="1.20.1250.20">
    <property type="entry name" value="MFS general substrate transporter like domains"/>
    <property type="match status" value="1"/>
</dbReference>
<feature type="transmembrane region" description="Helical" evidence="8">
    <location>
        <begin position="81"/>
        <end position="100"/>
    </location>
</feature>
<feature type="transmembrane region" description="Helical" evidence="8">
    <location>
        <begin position="357"/>
        <end position="379"/>
    </location>
</feature>
<evidence type="ECO:0000256" key="4">
    <source>
        <dbReference type="ARBA" id="ARBA00022692"/>
    </source>
</evidence>
<accession>A0A1V3BZT7</accession>
<organism evidence="10 11">
    <name type="scientific">Nocardiopsis sinuspersici</name>
    <dbReference type="NCBI Taxonomy" id="501010"/>
    <lineage>
        <taxon>Bacteria</taxon>
        <taxon>Bacillati</taxon>
        <taxon>Actinomycetota</taxon>
        <taxon>Actinomycetes</taxon>
        <taxon>Streptosporangiales</taxon>
        <taxon>Nocardiopsidaceae</taxon>
        <taxon>Nocardiopsis</taxon>
    </lineage>
</organism>
<dbReference type="AlphaFoldDB" id="A0A1V3BZT7"/>
<feature type="transmembrane region" description="Helical" evidence="8">
    <location>
        <begin position="268"/>
        <end position="293"/>
    </location>
</feature>
<keyword evidence="6 8" id="KW-0472">Membrane</keyword>
<name>A0A1V3BZT7_9ACTN</name>
<keyword evidence="3" id="KW-1003">Cell membrane</keyword>
<dbReference type="InterPro" id="IPR011701">
    <property type="entry name" value="MFS"/>
</dbReference>
<feature type="transmembrane region" description="Helical" evidence="8">
    <location>
        <begin position="12"/>
        <end position="37"/>
    </location>
</feature>
<dbReference type="InterPro" id="IPR036259">
    <property type="entry name" value="MFS_trans_sf"/>
</dbReference>
<feature type="transmembrane region" description="Helical" evidence="8">
    <location>
        <begin position="332"/>
        <end position="351"/>
    </location>
</feature>
<dbReference type="PANTHER" id="PTHR42718">
    <property type="entry name" value="MAJOR FACILITATOR SUPERFAMILY MULTIDRUG TRANSPORTER MFSC"/>
    <property type="match status" value="1"/>
</dbReference>
<feature type="transmembrane region" description="Helical" evidence="8">
    <location>
        <begin position="227"/>
        <end position="247"/>
    </location>
</feature>
<dbReference type="RefSeq" id="WP_077690370.1">
    <property type="nucleotide sequence ID" value="NZ_MCOK01000001.1"/>
</dbReference>
<proteinExistence type="predicted"/>
<feature type="transmembrane region" description="Helical" evidence="8">
    <location>
        <begin position="478"/>
        <end position="498"/>
    </location>
</feature>
<dbReference type="GO" id="GO:0005886">
    <property type="term" value="C:plasma membrane"/>
    <property type="evidence" value="ECO:0007669"/>
    <property type="project" value="UniProtKB-SubCell"/>
</dbReference>
<keyword evidence="2" id="KW-0813">Transport</keyword>
<evidence type="ECO:0000256" key="7">
    <source>
        <dbReference type="SAM" id="MobiDB-lite"/>
    </source>
</evidence>
<dbReference type="Proteomes" id="UP000189004">
    <property type="component" value="Unassembled WGS sequence"/>
</dbReference>
<feature type="transmembrane region" description="Helical" evidence="8">
    <location>
        <begin position="165"/>
        <end position="190"/>
    </location>
</feature>
<feature type="compositionally biased region" description="Basic and acidic residues" evidence="7">
    <location>
        <begin position="511"/>
        <end position="525"/>
    </location>
</feature>
<comment type="subcellular location">
    <subcellularLocation>
        <location evidence="1">Cell membrane</location>
        <topology evidence="1">Multi-pass membrane protein</topology>
    </subcellularLocation>
</comment>
<dbReference type="Gene3D" id="1.20.1720.10">
    <property type="entry name" value="Multidrug resistance protein D"/>
    <property type="match status" value="1"/>
</dbReference>
<feature type="domain" description="Major facilitator superfamily (MFS) profile" evidence="9">
    <location>
        <begin position="15"/>
        <end position="494"/>
    </location>
</feature>
<dbReference type="CDD" id="cd17321">
    <property type="entry name" value="MFS_MMR_MDR_like"/>
    <property type="match status" value="1"/>
</dbReference>
<evidence type="ECO:0000313" key="11">
    <source>
        <dbReference type="Proteomes" id="UP000189004"/>
    </source>
</evidence>
<reference evidence="11" key="1">
    <citation type="submission" date="2016-08" db="EMBL/GenBank/DDBJ databases">
        <authorList>
            <person name="Tokovenko B."/>
            <person name="Kalinowski J."/>
        </authorList>
    </citation>
    <scope>NUCLEOTIDE SEQUENCE [LARGE SCALE GENOMIC DNA]</scope>
    <source>
        <strain evidence="11">UTMC102</strain>
    </source>
</reference>
<comment type="caution">
    <text evidence="10">The sequence shown here is derived from an EMBL/GenBank/DDBJ whole genome shotgun (WGS) entry which is preliminary data.</text>
</comment>
<dbReference type="Pfam" id="PF07690">
    <property type="entry name" value="MFS_1"/>
    <property type="match status" value="1"/>
</dbReference>
<keyword evidence="5 8" id="KW-1133">Transmembrane helix</keyword>
<evidence type="ECO:0000256" key="8">
    <source>
        <dbReference type="SAM" id="Phobius"/>
    </source>
</evidence>
<evidence type="ECO:0000256" key="3">
    <source>
        <dbReference type="ARBA" id="ARBA00022475"/>
    </source>
</evidence>
<dbReference type="SUPFAM" id="SSF103473">
    <property type="entry name" value="MFS general substrate transporter"/>
    <property type="match status" value="1"/>
</dbReference>
<evidence type="ECO:0000256" key="6">
    <source>
        <dbReference type="ARBA" id="ARBA00023136"/>
    </source>
</evidence>
<protein>
    <submittedName>
        <fullName evidence="10">MFS transporter</fullName>
    </submittedName>
</protein>
<dbReference type="OrthoDB" id="3218509at2"/>
<keyword evidence="11" id="KW-1185">Reference proteome</keyword>
<feature type="region of interest" description="Disordered" evidence="7">
    <location>
        <begin position="503"/>
        <end position="525"/>
    </location>
</feature>
<evidence type="ECO:0000256" key="1">
    <source>
        <dbReference type="ARBA" id="ARBA00004651"/>
    </source>
</evidence>